<dbReference type="SMART" id="SM00086">
    <property type="entry name" value="PAC"/>
    <property type="match status" value="1"/>
</dbReference>
<feature type="region of interest" description="Disordered" evidence="3">
    <location>
        <begin position="1"/>
        <end position="21"/>
    </location>
</feature>
<dbReference type="Proteomes" id="UP001500221">
    <property type="component" value="Unassembled WGS sequence"/>
</dbReference>
<dbReference type="PANTHER" id="PTHR43156:SF2">
    <property type="entry name" value="STAGE II SPORULATION PROTEIN E"/>
    <property type="match status" value="1"/>
</dbReference>
<dbReference type="InterPro" id="IPR036457">
    <property type="entry name" value="PPM-type-like_dom_sf"/>
</dbReference>
<dbReference type="PANTHER" id="PTHR43156">
    <property type="entry name" value="STAGE II SPORULATION PROTEIN E-RELATED"/>
    <property type="match status" value="1"/>
</dbReference>
<dbReference type="PROSITE" id="PS50113">
    <property type="entry name" value="PAC"/>
    <property type="match status" value="1"/>
</dbReference>
<dbReference type="SUPFAM" id="SSF81606">
    <property type="entry name" value="PP2C-like"/>
    <property type="match status" value="1"/>
</dbReference>
<keyword evidence="2" id="KW-0175">Coiled coil</keyword>
<dbReference type="CDD" id="cd00130">
    <property type="entry name" value="PAS"/>
    <property type="match status" value="1"/>
</dbReference>
<dbReference type="InterPro" id="IPR052016">
    <property type="entry name" value="Bact_Sigma-Reg"/>
</dbReference>
<dbReference type="SUPFAM" id="SSF55785">
    <property type="entry name" value="PYP-like sensor domain (PAS domain)"/>
    <property type="match status" value="1"/>
</dbReference>
<protein>
    <recommendedName>
        <fullName evidence="8">PAS domain S-box protein</fullName>
    </recommendedName>
</protein>
<dbReference type="InterPro" id="IPR001932">
    <property type="entry name" value="PPM-type_phosphatase-like_dom"/>
</dbReference>
<dbReference type="Gene3D" id="3.30.450.20">
    <property type="entry name" value="PAS domain"/>
    <property type="match status" value="1"/>
</dbReference>
<gene>
    <name evidence="6" type="ORF">GCM10023340_27020</name>
</gene>
<dbReference type="Pfam" id="PF07228">
    <property type="entry name" value="SpoIIE"/>
    <property type="match status" value="1"/>
</dbReference>
<keyword evidence="1" id="KW-0378">Hydrolase</keyword>
<reference evidence="7" key="1">
    <citation type="journal article" date="2019" name="Int. J. Syst. Evol. Microbiol.">
        <title>The Global Catalogue of Microorganisms (GCM) 10K type strain sequencing project: providing services to taxonomists for standard genome sequencing and annotation.</title>
        <authorList>
            <consortium name="The Broad Institute Genomics Platform"/>
            <consortium name="The Broad Institute Genome Sequencing Center for Infectious Disease"/>
            <person name="Wu L."/>
            <person name="Ma J."/>
        </authorList>
    </citation>
    <scope>NUCLEOTIDE SEQUENCE [LARGE SCALE GENOMIC DNA]</scope>
    <source>
        <strain evidence="7">JCM 18459</strain>
    </source>
</reference>
<dbReference type="PROSITE" id="PS50112">
    <property type="entry name" value="PAS"/>
    <property type="match status" value="1"/>
</dbReference>
<comment type="caution">
    <text evidence="6">The sequence shown here is derived from an EMBL/GenBank/DDBJ whole genome shotgun (WGS) entry which is preliminary data.</text>
</comment>
<sequence length="781" mass="82803">MLDFHHCAGDETEGPVTTPFEPVDPAADAVPSRPELAHVIGDAPAAVLVVDLGSQQVLHANEVAAELAPELTLPVAVDAWSDVAVLHDLDGSRLSGTAHPLSRLARREPVEGQAVSAERRSALGAARETLWVVGVPMTGAPALEDHALVVFLPIREHEAARAIEALREIDATVLEDPDDPRHTFYQRAVLATGLSFTVADATSDDLELVWVNPAFTATTGYSFDEAVGRNCRFLQGPGSAPASTARMRQALRDGAAITETLLNYRKDGLAFWNQVTMSPIFDGRGEVTHFVGVQTDVSGRIEADRARDDALDAAEQARNQAVQAQDRLQLLTDAADQLSDQLNPDELQHRLTEILTPGWADLVAVLHLDRAAEHTSAVVRHSDDAQQGDAEHWAAGAAAALTSGAELDAAFGLGSASLLLDLTGPAPRQGEDAPASLGAITDGLAELGMASAGVVGVRGRRGGGVGDLLVLGRGDDLPAFDSSDMALAGDLGRRAGLLLENARLYQEQRHIAETLQRSLLPQLTDLPGITVASRYLPGSTAEIGGDFFDVFTLPDGAVTLVVGDVVGHDIYAAAAMGHLKGLISAVAHDPSLRPAAIIERVDQLLLAQRVDTLATILVAQLWRSESDSMARTSGPGERSGVWQVTWASAGHPPLLLRHPDRTVQTLELGRGRRSMLGVDATGHHLAPRLDSHVTVPDGSTLVAYTDGLIVRRGGEAVDTALDRLAEVLAEAPDDLEQMCDRIVHGAESEAQDAGLDPREDDTALVVLRVDSQGGDQHPDRR</sequence>
<evidence type="ECO:0000256" key="2">
    <source>
        <dbReference type="SAM" id="Coils"/>
    </source>
</evidence>
<evidence type="ECO:0000256" key="3">
    <source>
        <dbReference type="SAM" id="MobiDB-lite"/>
    </source>
</evidence>
<name>A0ABP9PV06_9ACTN</name>
<dbReference type="NCBIfam" id="TIGR00229">
    <property type="entry name" value="sensory_box"/>
    <property type="match status" value="1"/>
</dbReference>
<feature type="domain" description="PAS" evidence="4">
    <location>
        <begin position="181"/>
        <end position="254"/>
    </location>
</feature>
<dbReference type="SMART" id="SM00091">
    <property type="entry name" value="PAS"/>
    <property type="match status" value="2"/>
</dbReference>
<organism evidence="6 7">
    <name type="scientific">Nocardioides marinquilinus</name>
    <dbReference type="NCBI Taxonomy" id="1210400"/>
    <lineage>
        <taxon>Bacteria</taxon>
        <taxon>Bacillati</taxon>
        <taxon>Actinomycetota</taxon>
        <taxon>Actinomycetes</taxon>
        <taxon>Propionibacteriales</taxon>
        <taxon>Nocardioidaceae</taxon>
        <taxon>Nocardioides</taxon>
    </lineage>
</organism>
<dbReference type="InterPro" id="IPR000014">
    <property type="entry name" value="PAS"/>
</dbReference>
<dbReference type="SUPFAM" id="SSF55781">
    <property type="entry name" value="GAF domain-like"/>
    <property type="match status" value="1"/>
</dbReference>
<evidence type="ECO:0000259" key="4">
    <source>
        <dbReference type="PROSITE" id="PS50112"/>
    </source>
</evidence>
<evidence type="ECO:0000313" key="7">
    <source>
        <dbReference type="Proteomes" id="UP001500221"/>
    </source>
</evidence>
<proteinExistence type="predicted"/>
<evidence type="ECO:0008006" key="8">
    <source>
        <dbReference type="Google" id="ProtNLM"/>
    </source>
</evidence>
<accession>A0ABP9PV06</accession>
<feature type="coiled-coil region" evidence="2">
    <location>
        <begin position="300"/>
        <end position="341"/>
    </location>
</feature>
<dbReference type="InterPro" id="IPR000700">
    <property type="entry name" value="PAS-assoc_C"/>
</dbReference>
<evidence type="ECO:0000259" key="5">
    <source>
        <dbReference type="PROSITE" id="PS50113"/>
    </source>
</evidence>
<keyword evidence="7" id="KW-1185">Reference proteome</keyword>
<dbReference type="Pfam" id="PF13426">
    <property type="entry name" value="PAS_9"/>
    <property type="match status" value="1"/>
</dbReference>
<evidence type="ECO:0000256" key="1">
    <source>
        <dbReference type="ARBA" id="ARBA00022801"/>
    </source>
</evidence>
<dbReference type="Gene3D" id="3.60.40.10">
    <property type="entry name" value="PPM-type phosphatase domain"/>
    <property type="match status" value="1"/>
</dbReference>
<dbReference type="InterPro" id="IPR035965">
    <property type="entry name" value="PAS-like_dom_sf"/>
</dbReference>
<feature type="domain" description="PAC" evidence="5">
    <location>
        <begin position="255"/>
        <end position="309"/>
    </location>
</feature>
<dbReference type="InterPro" id="IPR001610">
    <property type="entry name" value="PAC"/>
</dbReference>
<dbReference type="SMART" id="SM00331">
    <property type="entry name" value="PP2C_SIG"/>
    <property type="match status" value="1"/>
</dbReference>
<evidence type="ECO:0000313" key="6">
    <source>
        <dbReference type="EMBL" id="GAA5150269.1"/>
    </source>
</evidence>
<dbReference type="EMBL" id="BAABKG010000003">
    <property type="protein sequence ID" value="GAA5150269.1"/>
    <property type="molecule type" value="Genomic_DNA"/>
</dbReference>